<dbReference type="PANTHER" id="PTHR40518:SF1">
    <property type="entry name" value="ACETOACETATE DECARBOXYLASE"/>
    <property type="match status" value="1"/>
</dbReference>
<proteinExistence type="predicted"/>
<dbReference type="OrthoDB" id="9970474at2759"/>
<dbReference type="SUPFAM" id="SSF160104">
    <property type="entry name" value="Acetoacetate decarboxylase-like"/>
    <property type="match status" value="1"/>
</dbReference>
<accession>A0A9W8VGT0</accession>
<dbReference type="AlphaFoldDB" id="A0A9W8VGT0"/>
<evidence type="ECO:0008006" key="3">
    <source>
        <dbReference type="Google" id="ProtNLM"/>
    </source>
</evidence>
<keyword evidence="2" id="KW-1185">Reference proteome</keyword>
<dbReference type="Gene3D" id="2.40.400.10">
    <property type="entry name" value="Acetoacetate decarboxylase-like"/>
    <property type="match status" value="1"/>
</dbReference>
<dbReference type="Proteomes" id="UP001152049">
    <property type="component" value="Unassembled WGS sequence"/>
</dbReference>
<dbReference type="EMBL" id="JAOQAZ010000007">
    <property type="protein sequence ID" value="KAJ4264981.1"/>
    <property type="molecule type" value="Genomic_DNA"/>
</dbReference>
<dbReference type="PANTHER" id="PTHR40518">
    <property type="entry name" value="ACETOACETATE DECARBOXYLASE"/>
    <property type="match status" value="1"/>
</dbReference>
<evidence type="ECO:0000313" key="1">
    <source>
        <dbReference type="EMBL" id="KAJ4264981.1"/>
    </source>
</evidence>
<reference evidence="1" key="1">
    <citation type="submission" date="2022-09" db="EMBL/GenBank/DDBJ databases">
        <title>Fusarium specimens isolated from Avocado Roots.</title>
        <authorList>
            <person name="Stajich J."/>
            <person name="Roper C."/>
            <person name="Heimlech-Rivalta G."/>
        </authorList>
    </citation>
    <scope>NUCLEOTIDE SEQUENCE</scope>
    <source>
        <strain evidence="1">CF00136</strain>
    </source>
</reference>
<evidence type="ECO:0000313" key="2">
    <source>
        <dbReference type="Proteomes" id="UP001152049"/>
    </source>
</evidence>
<dbReference type="InterPro" id="IPR023375">
    <property type="entry name" value="ADC_dom_sf"/>
</dbReference>
<protein>
    <recommendedName>
        <fullName evidence="3">Acetoacetate decarboxylase</fullName>
    </recommendedName>
</protein>
<organism evidence="1 2">
    <name type="scientific">Fusarium torreyae</name>
    <dbReference type="NCBI Taxonomy" id="1237075"/>
    <lineage>
        <taxon>Eukaryota</taxon>
        <taxon>Fungi</taxon>
        <taxon>Dikarya</taxon>
        <taxon>Ascomycota</taxon>
        <taxon>Pezizomycotina</taxon>
        <taxon>Sordariomycetes</taxon>
        <taxon>Hypocreomycetidae</taxon>
        <taxon>Hypocreales</taxon>
        <taxon>Nectriaceae</taxon>
        <taxon>Fusarium</taxon>
    </lineage>
</organism>
<gene>
    <name evidence="1" type="ORF">NW762_005224</name>
</gene>
<comment type="caution">
    <text evidence="1">The sequence shown here is derived from an EMBL/GenBank/DDBJ whole genome shotgun (WGS) entry which is preliminary data.</text>
</comment>
<name>A0A9W8VGT0_9HYPO</name>
<sequence length="288" mass="32342">MADSNIPSVPPPWTLKGDVYAFVFWTPRSLARDGLPSLSYSPLEAQSSYASSQKALGGLSMFQLIRYTESPVGPYDELILAPGSFEYEKEDKSGRRVKGKGVKITRIYVSQKHTCYNGRKNWNVPKHLAQFTWTDNSNGSTTVKVYPHDTIATDSVGAESASPDTLPFFQATYKPVPYTPSFPFNTSWMNHFGFNTTLVLPPLPEGSGSQGELPGTDRWCSVVPQQYSSKCKLGWFNVEQHRDEEGKLTGAFENFWPGWSKWQIGFKMENSVIGFDHPETWEPSRTSQ</sequence>